<dbReference type="Proteomes" id="UP000475928">
    <property type="component" value="Unassembled WGS sequence"/>
</dbReference>
<evidence type="ECO:0000313" key="1">
    <source>
        <dbReference type="EMBL" id="GFH39845.1"/>
    </source>
</evidence>
<name>A0A6A0B576_9LACT</name>
<proteinExistence type="predicted"/>
<comment type="caution">
    <text evidence="1">The sequence shown here is derived from an EMBL/GenBank/DDBJ whole genome shotgun (WGS) entry which is preliminary data.</text>
</comment>
<evidence type="ECO:0000313" key="2">
    <source>
        <dbReference type="Proteomes" id="UP000475928"/>
    </source>
</evidence>
<dbReference type="AlphaFoldDB" id="A0A6A0B576"/>
<accession>A0A6A0B576</accession>
<organism evidence="1 2">
    <name type="scientific">Pseudolactococcus insecticola</name>
    <dbReference type="NCBI Taxonomy" id="2709158"/>
    <lineage>
        <taxon>Bacteria</taxon>
        <taxon>Bacillati</taxon>
        <taxon>Bacillota</taxon>
        <taxon>Bacilli</taxon>
        <taxon>Lactobacillales</taxon>
        <taxon>Streptococcaceae</taxon>
        <taxon>Pseudolactococcus</taxon>
    </lineage>
</organism>
<dbReference type="EMBL" id="BLLH01000001">
    <property type="protein sequence ID" value="GFH39845.1"/>
    <property type="molecule type" value="Genomic_DNA"/>
</dbReference>
<gene>
    <name evidence="1" type="ORF">Hs20B_02430</name>
</gene>
<keyword evidence="2" id="KW-1185">Reference proteome</keyword>
<dbReference type="RefSeq" id="WP_172354802.1">
    <property type="nucleotide sequence ID" value="NZ_BLLH01000001.1"/>
</dbReference>
<reference evidence="1 2" key="1">
    <citation type="submission" date="2020-02" db="EMBL/GenBank/DDBJ databases">
        <title>Draft genome sequence of Lactococcus sp. Hs20B0-1.</title>
        <authorList>
            <person name="Noda S."/>
            <person name="Yuki M."/>
            <person name="Ohkuma M."/>
        </authorList>
    </citation>
    <scope>NUCLEOTIDE SEQUENCE [LARGE SCALE GENOMIC DNA]</scope>
    <source>
        <strain evidence="1 2">Hs20B0-1</strain>
    </source>
</reference>
<protein>
    <submittedName>
        <fullName evidence="1">Uncharacterized protein</fullName>
    </submittedName>
</protein>
<sequence length="189" mass="20092">MHSLRHPPEEVEPPVSNTPTYTYSLAAQRGQKYYIDGALALDKSADWNGSSASMFSYTMNVTSDSNGGAIGNIVVNFIVSKSSSIDASGAVKTTLNYVTLQNVSWTKTGTETSNSVGTVTIKIGDYIYSHAMTYSADNWTDEVNIKTTFAITQTAAPGETTAPIIWADVTSGRAEAIFTHSATSVATAV</sequence>